<sequence length="324" mass="38708">MIQTLKISLQTINYKIQMFDFKETENRNTFKTITREHIKNANFKMTAREMMLFIHYFPLIFGDVIPENDNVWNFVLSLVELTALVLLPKFNDELLNVLEKQIEYHHFHYRKLFAEPLKPKYHILLHYVQTIRKIGPPRYTWSFRFEAFHQIFKKYCRNITSRRNICFTLCTKAKMIFIHDIEHENNFKDPIIYKNPISLRSIDLPYFAMLDLTNELLTLNFKAVSTVTYKGTEYKVGQFLTSSVHNMRQVKLYEIKDILITNDTVNVACQQWSVEEYSHHFASFKVSKPLEVYCILLVDTFDGPPIHVYNIKGNNYIRLKKYFV</sequence>
<reference evidence="1" key="1">
    <citation type="submission" date="2005-10" db="EMBL/GenBank/DDBJ databases">
        <authorList>
            <person name="Loftus B.J."/>
            <person name="Nene V.M."/>
            <person name="Hannick L.I."/>
            <person name="Bidwell S."/>
            <person name="Haas B."/>
            <person name="Amedeo P."/>
            <person name="Orvis J."/>
            <person name="Wortman J.R."/>
            <person name="White O.R."/>
            <person name="Salzberg S."/>
            <person name="Shumway M."/>
            <person name="Koo H."/>
            <person name="Zhao Y."/>
            <person name="Holmes M."/>
            <person name="Miller J."/>
            <person name="Schatz M."/>
            <person name="Pop M."/>
            <person name="Pai G."/>
            <person name="Utterback T."/>
            <person name="Rogers Y.-H."/>
            <person name="Kravitz S."/>
            <person name="Fraser C.M."/>
        </authorList>
    </citation>
    <scope>NUCLEOTIDE SEQUENCE</scope>
    <source>
        <strain evidence="1">Liverpool</strain>
    </source>
</reference>
<evidence type="ECO:0000313" key="2">
    <source>
        <dbReference type="Proteomes" id="UP000682892"/>
    </source>
</evidence>
<dbReference type="OMA" id="HELFRIC"/>
<dbReference type="VEuPathDB" id="VectorBase:AAEL022143"/>
<reference evidence="1" key="2">
    <citation type="journal article" date="2007" name="Science">
        <title>Genome sequence of Aedes aegypti, a major arbovirus vector.</title>
        <authorList>
            <person name="Nene V."/>
            <person name="Wortman J.R."/>
            <person name="Lawson D."/>
            <person name="Haas B."/>
            <person name="Kodira C."/>
            <person name="Tu Z.J."/>
            <person name="Loftus B."/>
            <person name="Xi Z."/>
            <person name="Megy K."/>
            <person name="Grabherr M."/>
            <person name="Ren Q."/>
            <person name="Zdobnov E.M."/>
            <person name="Lobo N.F."/>
            <person name="Campbell K.S."/>
            <person name="Brown S.E."/>
            <person name="Bonaldo M.F."/>
            <person name="Zhu J."/>
            <person name="Sinkins S.P."/>
            <person name="Hogenkamp D.G."/>
            <person name="Amedeo P."/>
            <person name="Arensburger P."/>
            <person name="Atkinson P.W."/>
            <person name="Bidwell S."/>
            <person name="Biedler J."/>
            <person name="Birney E."/>
            <person name="Bruggner R.V."/>
            <person name="Costas J."/>
            <person name="Coy M.R."/>
            <person name="Crabtree J."/>
            <person name="Crawford M."/>
            <person name="Debruyn B."/>
            <person name="Decaprio D."/>
            <person name="Eiglmeier K."/>
            <person name="Eisenstadt E."/>
            <person name="El-Dorry H."/>
            <person name="Gelbart W.M."/>
            <person name="Gomes S.L."/>
            <person name="Hammond M."/>
            <person name="Hannick L.I."/>
            <person name="Hogan J.R."/>
            <person name="Holmes M.H."/>
            <person name="Jaffe D."/>
            <person name="Johnston J.S."/>
            <person name="Kennedy R.C."/>
            <person name="Koo H."/>
            <person name="Kravitz S."/>
            <person name="Kriventseva E.V."/>
            <person name="Kulp D."/>
            <person name="Labutti K."/>
            <person name="Lee E."/>
            <person name="Li S."/>
            <person name="Lovin D.D."/>
            <person name="Mao C."/>
            <person name="Mauceli E."/>
            <person name="Menck C.F."/>
            <person name="Miller J.R."/>
            <person name="Montgomery P."/>
            <person name="Mori A."/>
            <person name="Nascimento A.L."/>
            <person name="Naveira H.F."/>
            <person name="Nusbaum C."/>
            <person name="O'leary S."/>
            <person name="Orvis J."/>
            <person name="Pertea M."/>
            <person name="Quesneville H."/>
            <person name="Reidenbach K.R."/>
            <person name="Rogers Y.H."/>
            <person name="Roth C.W."/>
            <person name="Schneider J.R."/>
            <person name="Schatz M."/>
            <person name="Shumway M."/>
            <person name="Stanke M."/>
            <person name="Stinson E.O."/>
            <person name="Tubio J.M."/>
            <person name="Vanzee J.P."/>
            <person name="Verjovski-Almeida S."/>
            <person name="Werner D."/>
            <person name="White O."/>
            <person name="Wyder S."/>
            <person name="Zeng Q."/>
            <person name="Zhao Q."/>
            <person name="Zhao Y."/>
            <person name="Hill C.A."/>
            <person name="Raikhel A.S."/>
            <person name="Soares M.B."/>
            <person name="Knudson D.L."/>
            <person name="Lee N.H."/>
            <person name="Galagan J."/>
            <person name="Salzberg S.L."/>
            <person name="Paulsen I.T."/>
            <person name="Dimopoulos G."/>
            <person name="Collins F.H."/>
            <person name="Birren B."/>
            <person name="Fraser-Liggett C.M."/>
            <person name="Severson D.W."/>
        </authorList>
    </citation>
    <scope>NUCLEOTIDE SEQUENCE [LARGE SCALE GENOMIC DNA]</scope>
    <source>
        <strain evidence="1">Liverpool</strain>
    </source>
</reference>
<evidence type="ECO:0000313" key="1">
    <source>
        <dbReference type="EMBL" id="EAT40695.1"/>
    </source>
</evidence>
<proteinExistence type="predicted"/>
<name>Q171M6_AEDAE</name>
<gene>
    <name evidence="1" type="ORF">AaeL_AAEL007583</name>
</gene>
<protein>
    <submittedName>
        <fullName evidence="1">AAEL007583-PA</fullName>
    </submittedName>
</protein>
<dbReference type="PhylomeDB" id="Q171M6"/>
<dbReference type="PaxDb" id="7159-AAEL007583-PA"/>
<accession>Q171M6</accession>
<dbReference type="HOGENOM" id="CLU_020243_3_0_1"/>
<dbReference type="AlphaFoldDB" id="Q171M6"/>
<organism evidence="1 2">
    <name type="scientific">Aedes aegypti</name>
    <name type="common">Yellowfever mosquito</name>
    <name type="synonym">Culex aegypti</name>
    <dbReference type="NCBI Taxonomy" id="7159"/>
    <lineage>
        <taxon>Eukaryota</taxon>
        <taxon>Metazoa</taxon>
        <taxon>Ecdysozoa</taxon>
        <taxon>Arthropoda</taxon>
        <taxon>Hexapoda</taxon>
        <taxon>Insecta</taxon>
        <taxon>Pterygota</taxon>
        <taxon>Neoptera</taxon>
        <taxon>Endopterygota</taxon>
        <taxon>Diptera</taxon>
        <taxon>Nematocera</taxon>
        <taxon>Culicoidea</taxon>
        <taxon>Culicidae</taxon>
        <taxon>Culicinae</taxon>
        <taxon>Aedini</taxon>
        <taxon>Aedes</taxon>
        <taxon>Stegomyia</taxon>
    </lineage>
</organism>
<dbReference type="Proteomes" id="UP000682892">
    <property type="component" value="Chromosome 1"/>
</dbReference>
<reference evidence="1" key="3">
    <citation type="submission" date="2012-09" db="EMBL/GenBank/DDBJ databases">
        <authorList>
            <consortium name="VectorBase"/>
        </authorList>
    </citation>
    <scope>NUCLEOTIDE SEQUENCE</scope>
    <source>
        <strain evidence="1">Liverpool</strain>
    </source>
</reference>
<dbReference type="EMBL" id="CH477450">
    <property type="protein sequence ID" value="EAT40695.1"/>
    <property type="molecule type" value="Genomic_DNA"/>
</dbReference>
<dbReference type="eggNOG" id="ENOG502RTJ6">
    <property type="taxonomic scope" value="Eukaryota"/>
</dbReference>